<gene>
    <name evidence="2" type="ORF">UFOPK3828_00108</name>
</gene>
<reference evidence="2" key="1">
    <citation type="submission" date="2020-05" db="EMBL/GenBank/DDBJ databases">
        <authorList>
            <person name="Chiriac C."/>
            <person name="Salcher M."/>
            <person name="Ghai R."/>
            <person name="Kavagutti S V."/>
        </authorList>
    </citation>
    <scope>NUCLEOTIDE SEQUENCE</scope>
</reference>
<dbReference type="Gene3D" id="2.120.10.70">
    <property type="entry name" value="Fucose-specific lectin"/>
    <property type="match status" value="1"/>
</dbReference>
<dbReference type="EMBL" id="CAFBNP010000008">
    <property type="protein sequence ID" value="CAB4946057.1"/>
    <property type="molecule type" value="Genomic_DNA"/>
</dbReference>
<dbReference type="SMART" id="SM00060">
    <property type="entry name" value="FN3"/>
    <property type="match status" value="1"/>
</dbReference>
<proteinExistence type="predicted"/>
<dbReference type="Pfam" id="PF00041">
    <property type="entry name" value="fn3"/>
    <property type="match status" value="1"/>
</dbReference>
<dbReference type="InterPro" id="IPR036116">
    <property type="entry name" value="FN3_sf"/>
</dbReference>
<organism evidence="2">
    <name type="scientific">freshwater metagenome</name>
    <dbReference type="NCBI Taxonomy" id="449393"/>
    <lineage>
        <taxon>unclassified sequences</taxon>
        <taxon>metagenomes</taxon>
        <taxon>ecological metagenomes</taxon>
    </lineage>
</organism>
<evidence type="ECO:0000259" key="1">
    <source>
        <dbReference type="PROSITE" id="PS50853"/>
    </source>
</evidence>
<dbReference type="SUPFAM" id="SSF55486">
    <property type="entry name" value="Metalloproteases ('zincins'), catalytic domain"/>
    <property type="match status" value="1"/>
</dbReference>
<protein>
    <submittedName>
        <fullName evidence="2">Unannotated protein</fullName>
    </submittedName>
</protein>
<dbReference type="PROSITE" id="PS50853">
    <property type="entry name" value="FN3"/>
    <property type="match status" value="1"/>
</dbReference>
<accession>A0A6J7JSU8</accession>
<name>A0A6J7JSU8_9ZZZZ</name>
<dbReference type="SUPFAM" id="SSF49265">
    <property type="entry name" value="Fibronectin type III"/>
    <property type="match status" value="1"/>
</dbReference>
<feature type="domain" description="Fibronectin type-III" evidence="1">
    <location>
        <begin position="363"/>
        <end position="452"/>
    </location>
</feature>
<evidence type="ECO:0000313" key="2">
    <source>
        <dbReference type="EMBL" id="CAB4946057.1"/>
    </source>
</evidence>
<sequence length="821" mass="88913">MTAFSNLLACFVRTMRDCRWYPAGATASVLPMRSRYLLLIAALFGSTLVAPAYALPSTVKSIDAPWVYFYADSSAGKQIAKEAIPRTFSVDKALVKSSFKVDFTNTPAIYQPAVNEAVDVWSQNFTSQVAVKIKVLWERQSNPGILASAAPGKFHNNFKNIPDNDLWYASALADAIAGEDIEPTVPEITIRINSSNAPLLYLGIDGKCPSNKYDLVSMILHEMGHGLGFLSNADYDELYGYGSIQQPTPYDAYAQLPDGRRLMDLDSPSLELGKALTQPLVWSGANAIRANNGIKPPLYAPSTYEGGSSISHLDEATFANSPRDAVMTPNLKYGEVFHLPGPLLIAMFEDLMAKPPAGIPFGIPSVPRNVKALVSDKAAIVSFDPPINQRTAQISSYIIKVNQTGVEKTVTTSPAIISGLTNGSAYSFTVRAKNAVGISVEATTNAVIPQGSWRKTYLDATADGKHLAIATYGGKPVVAYSDTQRGTLKLATWSGKKWLIKTIDGDGTSGGRTNNSVAGSISACTNKVGKTEYLNLYYGDLTNKDLRRASFNGKKWSFEVIDGNGPVVQNYKEVDRVRTASDVSVSNACAITSAGEQVFYRDESQGILLGAVRDGKNWRYEIIDGDSEFKNRTMGDVAFHMKAITVGKSVNLFYDSVLSVNNVDKTVQRGEIRIATRDSAFSEDWKYQSVPQSSGNTVVAGYDIAATQISKVIYLGWLGASGISLPKADQIQWSKMDAVAPPSTSKTDYFGTPSAPVAVDNVSVIFGCQERLCVYNKNDQTINLISNASTKDSKSATWITINKVKYALTASAGKLTLFRKP</sequence>
<dbReference type="CDD" id="cd00063">
    <property type="entry name" value="FN3"/>
    <property type="match status" value="1"/>
</dbReference>
<dbReference type="InterPro" id="IPR003961">
    <property type="entry name" value="FN3_dom"/>
</dbReference>
<dbReference type="AlphaFoldDB" id="A0A6J7JSU8"/>